<dbReference type="GO" id="GO:0085020">
    <property type="term" value="P:protein K6-linked ubiquitination"/>
    <property type="evidence" value="ECO:0007669"/>
    <property type="project" value="TreeGrafter"/>
</dbReference>
<evidence type="ECO:0000256" key="4">
    <source>
        <dbReference type="SAM" id="MobiDB-lite"/>
    </source>
</evidence>
<protein>
    <submittedName>
        <fullName evidence="5">BCL-6 corepressor</fullName>
    </submittedName>
</protein>
<feature type="repeat" description="ANK" evidence="3">
    <location>
        <begin position="1291"/>
        <end position="1323"/>
    </location>
</feature>
<dbReference type="GO" id="GO:0004842">
    <property type="term" value="F:ubiquitin-protein transferase activity"/>
    <property type="evidence" value="ECO:0007669"/>
    <property type="project" value="TreeGrafter"/>
</dbReference>
<dbReference type="InterPro" id="IPR002110">
    <property type="entry name" value="Ankyrin_rpt"/>
</dbReference>
<dbReference type="SUPFAM" id="SSF48403">
    <property type="entry name" value="Ankyrin repeat"/>
    <property type="match status" value="1"/>
</dbReference>
<evidence type="ECO:0000256" key="3">
    <source>
        <dbReference type="PROSITE-ProRule" id="PRU00023"/>
    </source>
</evidence>
<dbReference type="SMART" id="SM00248">
    <property type="entry name" value="ANK"/>
    <property type="match status" value="3"/>
</dbReference>
<dbReference type="GO" id="GO:0031436">
    <property type="term" value="C:BRCA1-BARD1 complex"/>
    <property type="evidence" value="ECO:0007669"/>
    <property type="project" value="TreeGrafter"/>
</dbReference>
<keyword evidence="1" id="KW-0677">Repeat</keyword>
<feature type="region of interest" description="Disordered" evidence="4">
    <location>
        <begin position="1179"/>
        <end position="1207"/>
    </location>
</feature>
<dbReference type="OrthoDB" id="3666223at2759"/>
<evidence type="ECO:0000256" key="2">
    <source>
        <dbReference type="ARBA" id="ARBA00023043"/>
    </source>
</evidence>
<organism evidence="5">
    <name type="scientific">Hydra vulgaris</name>
    <name type="common">Hydra</name>
    <name type="synonym">Hydra attenuata</name>
    <dbReference type="NCBI Taxonomy" id="6087"/>
    <lineage>
        <taxon>Eukaryota</taxon>
        <taxon>Metazoa</taxon>
        <taxon>Cnidaria</taxon>
        <taxon>Hydrozoa</taxon>
        <taxon>Hydroidolina</taxon>
        <taxon>Anthoathecata</taxon>
        <taxon>Aplanulata</taxon>
        <taxon>Hydridae</taxon>
        <taxon>Hydra</taxon>
    </lineage>
</organism>
<sequence>MEGSPIVVDHTLSAVRQLNVITYASSSEQSVKPLSCTIINNIEPSVSIVFDSSTLKEAKKNEQINYFSDNPNLCVSEKTPGNSSVTNKSNASFSIVNSKNIFVKKNDLDLLSISRNEGCQVKLSQSAKTFNLIAFSSSADYNSKISKSSSRTSVNGKPLTFSVVSNNNDSKVSLLSNKANYSTSLNFVKNKVSTPNKFTVTSNVKKKMSTQLTSESLCLNLPPLKSTVAVTPNALSISNFSGKYSEINHSEIKSNILKNKICDGKGTTTVFSEQKKIVYGKLSVITTPNSEGGNKKKLIFLPTQSSDSNFSKQFSLNLIAKPINTQTSQFVCKAPPATQKSPIGITSTTPQNSMICKTSPAPQKLPIMVSSPLTKNLSNLNVIEDNKSHLKVEHSNNIKLSASRVSNSIERSLVNEPKDGKGVSSSSSNCGILQTFILNMPRSKFGLKFGVHCSSPTTVITTTSLNTYNAKNEKSNIYSPTVSHSNEKSNTILITKCKTQDTFKNIKKTLIVTDPLKLDQISKEKRLFKKKQDILKVKAVPTALSVSNVTSVSSVPCVSSVSNIPILKNISSIEINSQCNSIFNHNSNLLEVQTSHNITPSSSTTYLKNKVLFRKRKSNVELKDSPTSLSKISRTFFALDRLYRCKSLWINDGEKCIAYLRELRDLLVVERARQQKFLDSMMQLNIERLKKNSTQKPEKKKQTPAEKLIDKLSLKINQTPAEKLIDKLCLNIKVSETSKISKPIVKIKTFSDIQKEQEKQKHLSKYHMDQIAENEKKNNEVAVTLTDYSINSQSYVTCKRKLSDDPEVFKKFKYSKVILDSSQSTEYSNEIVASENDANMLNNQNEVSTLHVTQNQDYLLNEDENSPKQHIFISKIEKIENLSKTNVYVPEEKENIPETHSYLFKDNENELEYIALNKNEALPNLHIDSAVDKSLTSSKLELSLDIIKNENKFSNSNIVTINDDYKTSSESISKNEDNKLSLESINKNEDKKINLENITKSEDDKTNLEDLAKNEDNKSNLEGIAKNEDNKVNLDSVTRNEEKNQKLLHTLKIKSPHEIHEKLKLVKQKTSLRTRSCRPNPKDPFISKEYGALQQAIALSLKSEQGNITEAQFKDSSSFKTACKKVTKRKRCREVDQLTDAHWNESWLRGSCSPTYSNQRLGREERSLHWAMSKFAEMDNKESTKQTSKDNPIPTGKTKKTSTNENSFKRETCEKKILYNVNRSTGETILHKAARLGYCNVVEESIRSGVDVNVKDYAGWSPLHEACAYSQVGVSEILLKYGADSNSSSKNGMRPIYDALERQDFPMIRLLLSYGADISLLKSANCKSDVLKYLTAHQIDREKNCNSTMKENDEGSWKFAGTCSFLDNNECVGIFEDIPIEENLANIDFEISSRPMPLSFYLPYRNESGDILGYRNYFILSEFLNGANLTKSVLLKHSSKDVIKMTITELADLTKKYSVSKPTDDLSCDKNGFVELVYISPNKLQKILKSKVVKIPAMIL</sequence>
<dbReference type="PROSITE" id="PS50088">
    <property type="entry name" value="ANK_REPEAT"/>
    <property type="match status" value="3"/>
</dbReference>
<dbReference type="Pfam" id="PF12796">
    <property type="entry name" value="Ank_2"/>
    <property type="match status" value="1"/>
</dbReference>
<feature type="compositionally biased region" description="Basic and acidic residues" evidence="4">
    <location>
        <begin position="1179"/>
        <end position="1188"/>
    </location>
</feature>
<name>T2MBP4_HYDVU</name>
<feature type="repeat" description="ANK" evidence="3">
    <location>
        <begin position="1225"/>
        <end position="1257"/>
    </location>
</feature>
<proteinExistence type="evidence at transcript level"/>
<dbReference type="PANTHER" id="PTHR24171">
    <property type="entry name" value="ANKYRIN REPEAT DOMAIN-CONTAINING PROTEIN 39-RELATED"/>
    <property type="match status" value="1"/>
</dbReference>
<reference evidence="5" key="1">
    <citation type="journal article" date="2013" name="Genome Biol. Evol.">
        <title>Punctuated emergences of genetic and phenotypic innovations in eumetazoan, bilaterian, euteleostome, and hominidae ancestors.</title>
        <authorList>
            <person name="Wenger Y."/>
            <person name="Galliot B."/>
        </authorList>
    </citation>
    <scope>NUCLEOTIDE SEQUENCE</scope>
    <source>
        <tissue evidence="5">Whole animals</tissue>
    </source>
</reference>
<dbReference type="EMBL" id="HAAD01003093">
    <property type="protein sequence ID" value="CDG69325.1"/>
    <property type="molecule type" value="mRNA"/>
</dbReference>
<evidence type="ECO:0000256" key="1">
    <source>
        <dbReference type="ARBA" id="ARBA00022737"/>
    </source>
</evidence>
<accession>T2MBP4</accession>
<keyword evidence="2 3" id="KW-0040">ANK repeat</keyword>
<dbReference type="PANTHER" id="PTHR24171:SF8">
    <property type="entry name" value="BRCA1-ASSOCIATED RING DOMAIN PROTEIN 1"/>
    <property type="match status" value="1"/>
</dbReference>
<gene>
    <name evidence="5" type="primary">BCOR</name>
</gene>
<evidence type="ECO:0000313" key="5">
    <source>
        <dbReference type="EMBL" id="CDG69325.1"/>
    </source>
</evidence>
<dbReference type="Gene3D" id="1.25.40.20">
    <property type="entry name" value="Ankyrin repeat-containing domain"/>
    <property type="match status" value="1"/>
</dbReference>
<dbReference type="InterPro" id="IPR036770">
    <property type="entry name" value="Ankyrin_rpt-contain_sf"/>
</dbReference>
<feature type="repeat" description="ANK" evidence="3">
    <location>
        <begin position="1258"/>
        <end position="1290"/>
    </location>
</feature>
<dbReference type="GO" id="GO:0070531">
    <property type="term" value="C:BRCA1-A complex"/>
    <property type="evidence" value="ECO:0007669"/>
    <property type="project" value="TreeGrafter"/>
</dbReference>
<dbReference type="PROSITE" id="PS50297">
    <property type="entry name" value="ANK_REP_REGION"/>
    <property type="match status" value="3"/>
</dbReference>